<evidence type="ECO:0000259" key="1">
    <source>
        <dbReference type="Pfam" id="PF01636"/>
    </source>
</evidence>
<accession>A0A212RKA8</accession>
<dbReference type="Pfam" id="PF01636">
    <property type="entry name" value="APH"/>
    <property type="match status" value="1"/>
</dbReference>
<reference evidence="2 3" key="1">
    <citation type="submission" date="2017-06" db="EMBL/GenBank/DDBJ databases">
        <authorList>
            <person name="Kim H.J."/>
            <person name="Triplett B.A."/>
        </authorList>
    </citation>
    <scope>NUCLEOTIDE SEQUENCE [LARGE SCALE GENOMIC DNA]</scope>
    <source>
        <strain evidence="2 3">B29T1</strain>
    </source>
</reference>
<evidence type="ECO:0000313" key="3">
    <source>
        <dbReference type="Proteomes" id="UP000197065"/>
    </source>
</evidence>
<evidence type="ECO:0000313" key="2">
    <source>
        <dbReference type="EMBL" id="SNB72895.1"/>
    </source>
</evidence>
<dbReference type="GO" id="GO:0016740">
    <property type="term" value="F:transferase activity"/>
    <property type="evidence" value="ECO:0007669"/>
    <property type="project" value="UniProtKB-KW"/>
</dbReference>
<dbReference type="RefSeq" id="WP_088562103.1">
    <property type="nucleotide sequence ID" value="NZ_FYEH01000010.1"/>
</dbReference>
<dbReference type="Gene3D" id="3.90.1200.10">
    <property type="match status" value="1"/>
</dbReference>
<dbReference type="InterPro" id="IPR002575">
    <property type="entry name" value="Aminoglycoside_PTrfase"/>
</dbReference>
<keyword evidence="3" id="KW-1185">Reference proteome</keyword>
<dbReference type="AlphaFoldDB" id="A0A212RKA8"/>
<dbReference type="SUPFAM" id="SSF56112">
    <property type="entry name" value="Protein kinase-like (PK-like)"/>
    <property type="match status" value="1"/>
</dbReference>
<dbReference type="InterPro" id="IPR011009">
    <property type="entry name" value="Kinase-like_dom_sf"/>
</dbReference>
<feature type="domain" description="Aminoglycoside phosphotransferase" evidence="1">
    <location>
        <begin position="40"/>
        <end position="264"/>
    </location>
</feature>
<keyword evidence="2" id="KW-0808">Transferase</keyword>
<dbReference type="Proteomes" id="UP000197065">
    <property type="component" value="Unassembled WGS sequence"/>
</dbReference>
<organism evidence="2 3">
    <name type="scientific">Arboricoccus pini</name>
    <dbReference type="NCBI Taxonomy" id="1963835"/>
    <lineage>
        <taxon>Bacteria</taxon>
        <taxon>Pseudomonadati</taxon>
        <taxon>Pseudomonadota</taxon>
        <taxon>Alphaproteobacteria</taxon>
        <taxon>Geminicoccales</taxon>
        <taxon>Geminicoccaceae</taxon>
        <taxon>Arboricoccus</taxon>
    </lineage>
</organism>
<name>A0A212RKA8_9PROT</name>
<dbReference type="EMBL" id="FYEH01000010">
    <property type="protein sequence ID" value="SNB72895.1"/>
    <property type="molecule type" value="Genomic_DNA"/>
</dbReference>
<proteinExistence type="predicted"/>
<gene>
    <name evidence="2" type="ORF">SAMN07250955_11019</name>
</gene>
<protein>
    <submittedName>
        <fullName evidence="2">Phosphotransferase enzyme family protein</fullName>
    </submittedName>
</protein>
<sequence length="319" mass="35103">MKTVGEAEGKLETRVEAILRQLPDGEGEPYRYAPALGGVVSPIHRGVATTAWLVAKGDAPPHLFLKLPEPEMASFLDPTGDFAAARVAAEAGVSPAPRYLIDDAILFDYLPAPFAWARLHQFLDPTVRARLIAAKRAIQAAPSMSRKRELGPRLAAFAGKIETLGIALPPDGWWLIRQGAGITEAIASAGQDVCPCHLDGVSSNVMLHPDGRLQLVDFDLAGDADPHWDLGTVMAEICQFEDEEAALVELFLGGYDRRVHHRARLLGAADDIAWGLWGYLLARLSPRSHVEFVKYAEWRFLRARMVLHDPRFEAMLRHV</sequence>
<dbReference type="OrthoDB" id="179763at2"/>